<dbReference type="SUPFAM" id="SSF47616">
    <property type="entry name" value="GST C-terminal domain-like"/>
    <property type="match status" value="1"/>
</dbReference>
<accession>A0AAE4YCM5</accession>
<dbReference type="Proteomes" id="UP001193501">
    <property type="component" value="Unassembled WGS sequence"/>
</dbReference>
<evidence type="ECO:0000313" key="4">
    <source>
        <dbReference type="EMBL" id="NBZ90058.1"/>
    </source>
</evidence>
<feature type="domain" description="GST C-terminal" evidence="3">
    <location>
        <begin position="90"/>
        <end position="207"/>
    </location>
</feature>
<dbReference type="InterPro" id="IPR004046">
    <property type="entry name" value="GST_C"/>
</dbReference>
<dbReference type="InterPro" id="IPR036282">
    <property type="entry name" value="Glutathione-S-Trfase_C_sf"/>
</dbReference>
<dbReference type="CDD" id="cd03046">
    <property type="entry name" value="GST_N_GTT1_like"/>
    <property type="match status" value="1"/>
</dbReference>
<dbReference type="PROSITE" id="PS50404">
    <property type="entry name" value="GST_NTER"/>
    <property type="match status" value="1"/>
</dbReference>
<dbReference type="PANTHER" id="PTHR44051">
    <property type="entry name" value="GLUTATHIONE S-TRANSFERASE-RELATED"/>
    <property type="match status" value="1"/>
</dbReference>
<sequence>MTDLTIWTFNWVPAGPRGFVRDLRLRWACEEAGLAYQVRSIAFDARGPDHLARQPFGQVPFLDDGPVRLFESGACLLHLAQESEILMPRDPAGAAETLQWVISALNSVEMVSVPWWFQEITGVAENGLTGWLDSRLGHIERELSQRDWLAADRFTVADLLMADVLRVAKVRAFGLRPATEAYVARVTDRPAFRKAHADQMAHFAAAD</sequence>
<evidence type="ECO:0000259" key="3">
    <source>
        <dbReference type="PROSITE" id="PS50405"/>
    </source>
</evidence>
<evidence type="ECO:0000256" key="1">
    <source>
        <dbReference type="RuleBase" id="RU003494"/>
    </source>
</evidence>
<organism evidence="4 5">
    <name type="scientific">Stagnihabitans tardus</name>
    <dbReference type="NCBI Taxonomy" id="2699202"/>
    <lineage>
        <taxon>Bacteria</taxon>
        <taxon>Pseudomonadati</taxon>
        <taxon>Pseudomonadota</taxon>
        <taxon>Alphaproteobacteria</taxon>
        <taxon>Rhodobacterales</taxon>
        <taxon>Paracoccaceae</taxon>
        <taxon>Stagnihabitans</taxon>
    </lineage>
</organism>
<dbReference type="AlphaFoldDB" id="A0AAE4YCM5"/>
<protein>
    <submittedName>
        <fullName evidence="4">Glutathione S-transferase family protein</fullName>
    </submittedName>
</protein>
<dbReference type="Pfam" id="PF02798">
    <property type="entry name" value="GST_N"/>
    <property type="match status" value="1"/>
</dbReference>
<dbReference type="PROSITE" id="PS50405">
    <property type="entry name" value="GST_CTER"/>
    <property type="match status" value="1"/>
</dbReference>
<dbReference type="FunFam" id="3.40.30.10:FF:000331">
    <property type="entry name" value="Glutathione S-transferase"/>
    <property type="match status" value="1"/>
</dbReference>
<dbReference type="InterPro" id="IPR036249">
    <property type="entry name" value="Thioredoxin-like_sf"/>
</dbReference>
<reference evidence="4" key="1">
    <citation type="submission" date="2020-01" db="EMBL/GenBank/DDBJ databases">
        <authorList>
            <person name="Chen W.-M."/>
        </authorList>
    </citation>
    <scope>NUCLEOTIDE SEQUENCE</scope>
    <source>
        <strain evidence="4">CYK-10</strain>
    </source>
</reference>
<keyword evidence="5" id="KW-1185">Reference proteome</keyword>
<dbReference type="SFLD" id="SFLDG00358">
    <property type="entry name" value="Main_(cytGST)"/>
    <property type="match status" value="1"/>
</dbReference>
<dbReference type="SUPFAM" id="SSF52833">
    <property type="entry name" value="Thioredoxin-like"/>
    <property type="match status" value="1"/>
</dbReference>
<comment type="similarity">
    <text evidence="1">Belongs to the GST superfamily.</text>
</comment>
<proteinExistence type="inferred from homology"/>
<evidence type="ECO:0000259" key="2">
    <source>
        <dbReference type="PROSITE" id="PS50404"/>
    </source>
</evidence>
<dbReference type="Gene3D" id="3.40.30.10">
    <property type="entry name" value="Glutaredoxin"/>
    <property type="match status" value="1"/>
</dbReference>
<evidence type="ECO:0000313" key="5">
    <source>
        <dbReference type="Proteomes" id="UP001193501"/>
    </source>
</evidence>
<dbReference type="Pfam" id="PF00043">
    <property type="entry name" value="GST_C"/>
    <property type="match status" value="1"/>
</dbReference>
<dbReference type="InterPro" id="IPR010987">
    <property type="entry name" value="Glutathione-S-Trfase_C-like"/>
</dbReference>
<dbReference type="RefSeq" id="WP_168776838.1">
    <property type="nucleotide sequence ID" value="NZ_JAABNR010000048.1"/>
</dbReference>
<dbReference type="Gene3D" id="1.20.1050.10">
    <property type="match status" value="1"/>
</dbReference>
<dbReference type="SFLD" id="SFLDS00019">
    <property type="entry name" value="Glutathione_Transferase_(cytos"/>
    <property type="match status" value="1"/>
</dbReference>
<dbReference type="PANTHER" id="PTHR44051:SF8">
    <property type="entry name" value="GLUTATHIONE S-TRANSFERASE GSTA"/>
    <property type="match status" value="1"/>
</dbReference>
<gene>
    <name evidence="4" type="ORF">GV832_20960</name>
</gene>
<name>A0AAE4YCM5_9RHOB</name>
<dbReference type="CDD" id="cd03207">
    <property type="entry name" value="GST_C_8"/>
    <property type="match status" value="1"/>
</dbReference>
<comment type="caution">
    <text evidence="4">The sequence shown here is derived from an EMBL/GenBank/DDBJ whole genome shotgun (WGS) entry which is preliminary data.</text>
</comment>
<dbReference type="InterPro" id="IPR004045">
    <property type="entry name" value="Glutathione_S-Trfase_N"/>
</dbReference>
<dbReference type="EMBL" id="JAABNR010000048">
    <property type="protein sequence ID" value="NBZ90058.1"/>
    <property type="molecule type" value="Genomic_DNA"/>
</dbReference>
<feature type="domain" description="GST N-terminal" evidence="2">
    <location>
        <begin position="9"/>
        <end position="87"/>
    </location>
</feature>
<dbReference type="InterPro" id="IPR040079">
    <property type="entry name" value="Glutathione_S-Trfase"/>
</dbReference>